<dbReference type="AlphaFoldDB" id="A0A383AAS2"/>
<evidence type="ECO:0000313" key="2">
    <source>
        <dbReference type="EMBL" id="SVE04188.1"/>
    </source>
</evidence>
<protein>
    <recommendedName>
        <fullName evidence="1">Carbohydrate kinase PfkB domain-containing protein</fullName>
    </recommendedName>
</protein>
<dbReference type="PANTHER" id="PTHR42774">
    <property type="entry name" value="PHOSPHOTRANSFERASE SYSTEM TRANSPORT PROTEIN"/>
    <property type="match status" value="1"/>
</dbReference>
<gene>
    <name evidence="2" type="ORF">METZ01_LOCUS457042</name>
</gene>
<name>A0A383AAS2_9ZZZZ</name>
<dbReference type="InterPro" id="IPR052562">
    <property type="entry name" value="Ketohexokinase-related"/>
</dbReference>
<organism evidence="2">
    <name type="scientific">marine metagenome</name>
    <dbReference type="NCBI Taxonomy" id="408172"/>
    <lineage>
        <taxon>unclassified sequences</taxon>
        <taxon>metagenomes</taxon>
        <taxon>ecological metagenomes</taxon>
    </lineage>
</organism>
<reference evidence="2" key="1">
    <citation type="submission" date="2018-05" db="EMBL/GenBank/DDBJ databases">
        <authorList>
            <person name="Lanie J.A."/>
            <person name="Ng W.-L."/>
            <person name="Kazmierczak K.M."/>
            <person name="Andrzejewski T.M."/>
            <person name="Davidsen T.M."/>
            <person name="Wayne K.J."/>
            <person name="Tettelin H."/>
            <person name="Glass J.I."/>
            <person name="Rusch D."/>
            <person name="Podicherti R."/>
            <person name="Tsui H.-C.T."/>
            <person name="Winkler M.E."/>
        </authorList>
    </citation>
    <scope>NUCLEOTIDE SEQUENCE</scope>
</reference>
<evidence type="ECO:0000259" key="1">
    <source>
        <dbReference type="Pfam" id="PF00294"/>
    </source>
</evidence>
<feature type="non-terminal residue" evidence="2">
    <location>
        <position position="1"/>
    </location>
</feature>
<feature type="domain" description="Carbohydrate kinase PfkB" evidence="1">
    <location>
        <begin position="29"/>
        <end position="196"/>
    </location>
</feature>
<feature type="non-terminal residue" evidence="2">
    <location>
        <position position="226"/>
    </location>
</feature>
<sequence length="226" mass="24300">VRIPITLPSVGTLGFDVVGCGLNMVDQLVMVSEYPQPDSKQPIARMEYSPGGQVATAMVTCSRLGLRARYVGRFGDDVHGKWGLESLSEEGVDTDACSTAEATPNGFSIILVDRERGTRTILWSRPPALDLSPSDIQPSLVCAGRVLLVDCHDTEASTMAARYARAAGIPTVIDVEYVRPGIEDLLAQIDIIIAAEAFPFELTGCESPGRALRAIRDAYKPAMVCM</sequence>
<dbReference type="EMBL" id="UINC01190168">
    <property type="protein sequence ID" value="SVE04188.1"/>
    <property type="molecule type" value="Genomic_DNA"/>
</dbReference>
<dbReference type="InterPro" id="IPR029056">
    <property type="entry name" value="Ribokinase-like"/>
</dbReference>
<dbReference type="InterPro" id="IPR011611">
    <property type="entry name" value="PfkB_dom"/>
</dbReference>
<dbReference type="PANTHER" id="PTHR42774:SF3">
    <property type="entry name" value="KETOHEXOKINASE"/>
    <property type="match status" value="1"/>
</dbReference>
<dbReference type="SUPFAM" id="SSF53613">
    <property type="entry name" value="Ribokinase-like"/>
    <property type="match status" value="1"/>
</dbReference>
<proteinExistence type="predicted"/>
<accession>A0A383AAS2</accession>
<dbReference type="Pfam" id="PF00294">
    <property type="entry name" value="PfkB"/>
    <property type="match status" value="1"/>
</dbReference>
<dbReference type="Gene3D" id="3.40.1190.20">
    <property type="match status" value="1"/>
</dbReference>